<proteinExistence type="inferred from homology"/>
<dbReference type="Gene3D" id="3.40.50.1360">
    <property type="match status" value="1"/>
</dbReference>
<dbReference type="GO" id="GO:0030246">
    <property type="term" value="F:carbohydrate binding"/>
    <property type="evidence" value="ECO:0007669"/>
    <property type="project" value="InterPro"/>
</dbReference>
<dbReference type="InterPro" id="IPR007324">
    <property type="entry name" value="Sugar-bd_dom_put"/>
</dbReference>
<evidence type="ECO:0000256" key="2">
    <source>
        <dbReference type="ARBA" id="ARBA00023015"/>
    </source>
</evidence>
<dbReference type="Pfam" id="PF04218">
    <property type="entry name" value="CENP-B_N"/>
    <property type="match status" value="1"/>
</dbReference>
<dbReference type="PANTHER" id="PTHR34294">
    <property type="entry name" value="TRANSCRIPTIONAL REGULATOR-RELATED"/>
    <property type="match status" value="1"/>
</dbReference>
<comment type="caution">
    <text evidence="7">The sequence shown here is derived from an EMBL/GenBank/DDBJ whole genome shotgun (WGS) entry which is preliminary data.</text>
</comment>
<dbReference type="PANTHER" id="PTHR34294:SF1">
    <property type="entry name" value="TRANSCRIPTIONAL REGULATOR LSRR"/>
    <property type="match status" value="1"/>
</dbReference>
<sequence length="319" mass="35804">MKSEVYNQSNCIVGAVAYQYYIEGRSRAEIAKEFNLSHSTLSRLLKRAREEKIVRFSIAEPYLSCHNKEETIKKKYGLQYVMVVPSSENDSDIAVKKQVAMEGARYLQRVIKDGDILGFTWGGTMYHLIQYLNPCRKVNASFVTMHGNIEKCNKKFEVEALVRRAAMAFGGKNISIRDSGLCASKEELEMRMNSPEMKNIGKLLKNITIAVSGVGSLYPVFDSPLATTNYLDEKGKILLKEKAAYGDVILRFIDKNGEECDTPYKDRTLSISLEDYRRIPCKILVASGVQKADTMKAALKGKLADILVVDDKLADKIIA</sequence>
<reference evidence="7" key="1">
    <citation type="journal article" date="2021" name="PeerJ">
        <title>Extensive microbial diversity within the chicken gut microbiome revealed by metagenomics and culture.</title>
        <authorList>
            <person name="Gilroy R."/>
            <person name="Ravi A."/>
            <person name="Getino M."/>
            <person name="Pursley I."/>
            <person name="Horton D.L."/>
            <person name="Alikhan N.F."/>
            <person name="Baker D."/>
            <person name="Gharbi K."/>
            <person name="Hall N."/>
            <person name="Watson M."/>
            <person name="Adriaenssens E.M."/>
            <person name="Foster-Nyarko E."/>
            <person name="Jarju S."/>
            <person name="Secka A."/>
            <person name="Antonio M."/>
            <person name="Oren A."/>
            <person name="Chaudhuri R.R."/>
            <person name="La Ragione R."/>
            <person name="Hildebrand F."/>
            <person name="Pallen M.J."/>
        </authorList>
    </citation>
    <scope>NUCLEOTIDE SEQUENCE</scope>
    <source>
        <strain evidence="7">CHK179-28034</strain>
    </source>
</reference>
<accession>A0A9D2EKT9</accession>
<dbReference type="InterPro" id="IPR051054">
    <property type="entry name" value="SorC_transcr_regulators"/>
</dbReference>
<dbReference type="SUPFAM" id="SSF100950">
    <property type="entry name" value="NagB/RpiA/CoA transferase-like"/>
    <property type="match status" value="1"/>
</dbReference>
<keyword evidence="2" id="KW-0805">Transcription regulation</keyword>
<comment type="similarity">
    <text evidence="1">Belongs to the SorC transcriptional regulatory family.</text>
</comment>
<dbReference type="InterPro" id="IPR007889">
    <property type="entry name" value="HTH_Psq"/>
</dbReference>
<organism evidence="7 8">
    <name type="scientific">Candidatus Anaerobutyricum stercoris</name>
    <dbReference type="NCBI Taxonomy" id="2838457"/>
    <lineage>
        <taxon>Bacteria</taxon>
        <taxon>Bacillati</taxon>
        <taxon>Bacillota</taxon>
        <taxon>Clostridia</taxon>
        <taxon>Lachnospirales</taxon>
        <taxon>Lachnospiraceae</taxon>
        <taxon>Anaerobutyricum</taxon>
    </lineage>
</organism>
<evidence type="ECO:0000256" key="1">
    <source>
        <dbReference type="ARBA" id="ARBA00010466"/>
    </source>
</evidence>
<evidence type="ECO:0000259" key="5">
    <source>
        <dbReference type="Pfam" id="PF04198"/>
    </source>
</evidence>
<name>A0A9D2EKT9_9FIRM</name>
<evidence type="ECO:0000259" key="6">
    <source>
        <dbReference type="Pfam" id="PF04218"/>
    </source>
</evidence>
<evidence type="ECO:0000313" key="7">
    <source>
        <dbReference type="EMBL" id="HIZ39181.1"/>
    </source>
</evidence>
<dbReference type="SUPFAM" id="SSF46689">
    <property type="entry name" value="Homeodomain-like"/>
    <property type="match status" value="1"/>
</dbReference>
<feature type="domain" description="HTH psq-type" evidence="6">
    <location>
        <begin position="19"/>
        <end position="47"/>
    </location>
</feature>
<reference evidence="7" key="2">
    <citation type="submission" date="2021-04" db="EMBL/GenBank/DDBJ databases">
        <authorList>
            <person name="Gilroy R."/>
        </authorList>
    </citation>
    <scope>NUCLEOTIDE SEQUENCE</scope>
    <source>
        <strain evidence="7">CHK179-28034</strain>
    </source>
</reference>
<dbReference type="Proteomes" id="UP000824049">
    <property type="component" value="Unassembled WGS sequence"/>
</dbReference>
<keyword evidence="4" id="KW-0804">Transcription</keyword>
<gene>
    <name evidence="7" type="ORF">H9968_04525</name>
</gene>
<dbReference type="InterPro" id="IPR037171">
    <property type="entry name" value="NagB/RpiA_transferase-like"/>
</dbReference>
<feature type="domain" description="Sugar-binding" evidence="5">
    <location>
        <begin position="62"/>
        <end position="318"/>
    </location>
</feature>
<evidence type="ECO:0000313" key="8">
    <source>
        <dbReference type="Proteomes" id="UP000824049"/>
    </source>
</evidence>
<dbReference type="EMBL" id="DXBR01000046">
    <property type="protein sequence ID" value="HIZ39181.1"/>
    <property type="molecule type" value="Genomic_DNA"/>
</dbReference>
<dbReference type="InterPro" id="IPR009057">
    <property type="entry name" value="Homeodomain-like_sf"/>
</dbReference>
<protein>
    <submittedName>
        <fullName evidence="7">Helix-turn-helix domain-containing protein</fullName>
    </submittedName>
</protein>
<dbReference type="Gene3D" id="1.10.10.60">
    <property type="entry name" value="Homeodomain-like"/>
    <property type="match status" value="1"/>
</dbReference>
<dbReference type="Pfam" id="PF04198">
    <property type="entry name" value="Sugar-bind"/>
    <property type="match status" value="1"/>
</dbReference>
<evidence type="ECO:0000256" key="3">
    <source>
        <dbReference type="ARBA" id="ARBA00023125"/>
    </source>
</evidence>
<dbReference type="GO" id="GO:0003677">
    <property type="term" value="F:DNA binding"/>
    <property type="evidence" value="ECO:0007669"/>
    <property type="project" value="UniProtKB-KW"/>
</dbReference>
<evidence type="ECO:0000256" key="4">
    <source>
        <dbReference type="ARBA" id="ARBA00023163"/>
    </source>
</evidence>
<keyword evidence="3" id="KW-0238">DNA-binding</keyword>
<dbReference type="AlphaFoldDB" id="A0A9D2EKT9"/>